<dbReference type="InterPro" id="IPR015867">
    <property type="entry name" value="N-reg_PII/ATP_PRibTrfase_C"/>
</dbReference>
<protein>
    <recommendedName>
        <fullName evidence="7">DUF2179 domain-containing protein</fullName>
    </recommendedName>
</protein>
<dbReference type="PANTHER" id="PTHR33545:SF9">
    <property type="entry name" value="UPF0750 MEMBRANE PROTEIN YITE"/>
    <property type="match status" value="1"/>
</dbReference>
<keyword evidence="4 6" id="KW-1133">Transmembrane helix</keyword>
<dbReference type="OrthoDB" id="9779786at2"/>
<dbReference type="InterPro" id="IPR003740">
    <property type="entry name" value="YitT"/>
</dbReference>
<dbReference type="InterPro" id="IPR019264">
    <property type="entry name" value="DUF2179"/>
</dbReference>
<comment type="subcellular location">
    <subcellularLocation>
        <location evidence="1">Cell membrane</location>
        <topology evidence="1">Multi-pass membrane protein</topology>
    </subcellularLocation>
</comment>
<keyword evidence="3 6" id="KW-0812">Transmembrane</keyword>
<evidence type="ECO:0000256" key="3">
    <source>
        <dbReference type="ARBA" id="ARBA00022692"/>
    </source>
</evidence>
<accession>A0A2T0B2B6</accession>
<dbReference type="PIRSF" id="PIRSF006483">
    <property type="entry name" value="Membrane_protein_YitT"/>
    <property type="match status" value="1"/>
</dbReference>
<proteinExistence type="predicted"/>
<feature type="domain" description="DUF2179" evidence="7">
    <location>
        <begin position="221"/>
        <end position="275"/>
    </location>
</feature>
<evidence type="ECO:0000256" key="4">
    <source>
        <dbReference type="ARBA" id="ARBA00022989"/>
    </source>
</evidence>
<sequence length="282" mass="30850">MKKKIKECVLINLGLLLVALPIYLILVPNRLAPGGISGLAIVVNNFLPNIPVGVLMMTSDMILFILGFIFIGAEFGAKTICSSFTLSGMVYLLQKIHPISKPFSNDILTQLIFATCMSAVGMAIVFQQNACTGGTDILAKILNKYFGINLGKAVLMCDIIIAISSGFVFGIESGMYGILGVFLNGIVIDKVIQNLTMNKEVVIVSNNSDYIKEYIVSQLERGATIYTAKGAFTNEDKEVIRTILGRKEFIKLKKYIKSIDENAFITVNQVHETFGEGFLNIV</sequence>
<keyword evidence="5 6" id="KW-0472">Membrane</keyword>
<evidence type="ECO:0000256" key="5">
    <source>
        <dbReference type="ARBA" id="ARBA00023136"/>
    </source>
</evidence>
<evidence type="ECO:0000313" key="9">
    <source>
        <dbReference type="Proteomes" id="UP000239706"/>
    </source>
</evidence>
<comment type="caution">
    <text evidence="8">The sequence shown here is derived from an EMBL/GenBank/DDBJ whole genome shotgun (WGS) entry which is preliminary data.</text>
</comment>
<reference evidence="8 9" key="1">
    <citation type="submission" date="2018-03" db="EMBL/GenBank/DDBJ databases">
        <title>Genome sequence of Clostridium liquoris DSM 100320.</title>
        <authorList>
            <person name="Poehlein A."/>
            <person name="Daniel R."/>
        </authorList>
    </citation>
    <scope>NUCLEOTIDE SEQUENCE [LARGE SCALE GENOMIC DNA]</scope>
    <source>
        <strain evidence="8 9">DSM 100320</strain>
    </source>
</reference>
<evidence type="ECO:0000256" key="1">
    <source>
        <dbReference type="ARBA" id="ARBA00004651"/>
    </source>
</evidence>
<name>A0A2T0B2B6_9CLOT</name>
<dbReference type="Proteomes" id="UP000239706">
    <property type="component" value="Unassembled WGS sequence"/>
</dbReference>
<dbReference type="Gene3D" id="3.30.70.120">
    <property type="match status" value="1"/>
</dbReference>
<gene>
    <name evidence="8" type="ORF">CLLI_21010</name>
</gene>
<feature type="transmembrane region" description="Helical" evidence="6">
    <location>
        <begin position="32"/>
        <end position="50"/>
    </location>
</feature>
<evidence type="ECO:0000259" key="7">
    <source>
        <dbReference type="Pfam" id="PF10035"/>
    </source>
</evidence>
<dbReference type="CDD" id="cd16380">
    <property type="entry name" value="YitT_C"/>
    <property type="match status" value="1"/>
</dbReference>
<keyword evidence="9" id="KW-1185">Reference proteome</keyword>
<dbReference type="Pfam" id="PF02588">
    <property type="entry name" value="YitT_membrane"/>
    <property type="match status" value="1"/>
</dbReference>
<evidence type="ECO:0000256" key="2">
    <source>
        <dbReference type="ARBA" id="ARBA00022475"/>
    </source>
</evidence>
<evidence type="ECO:0000256" key="6">
    <source>
        <dbReference type="SAM" id="Phobius"/>
    </source>
</evidence>
<evidence type="ECO:0000313" key="8">
    <source>
        <dbReference type="EMBL" id="PRR78006.1"/>
    </source>
</evidence>
<keyword evidence="2" id="KW-1003">Cell membrane</keyword>
<dbReference type="Pfam" id="PF10035">
    <property type="entry name" value="DUF2179"/>
    <property type="match status" value="1"/>
</dbReference>
<dbReference type="GO" id="GO:0005886">
    <property type="term" value="C:plasma membrane"/>
    <property type="evidence" value="ECO:0007669"/>
    <property type="project" value="UniProtKB-SubCell"/>
</dbReference>
<dbReference type="RefSeq" id="WP_106064169.1">
    <property type="nucleotide sequence ID" value="NZ_PVXO01000054.1"/>
</dbReference>
<dbReference type="AlphaFoldDB" id="A0A2T0B2B6"/>
<dbReference type="EMBL" id="PVXO01000054">
    <property type="protein sequence ID" value="PRR78006.1"/>
    <property type="molecule type" value="Genomic_DNA"/>
</dbReference>
<feature type="transmembrane region" description="Helical" evidence="6">
    <location>
        <begin position="62"/>
        <end position="87"/>
    </location>
</feature>
<dbReference type="InterPro" id="IPR051461">
    <property type="entry name" value="UPF0750_membrane"/>
</dbReference>
<feature type="transmembrane region" description="Helical" evidence="6">
    <location>
        <begin position="107"/>
        <end position="126"/>
    </location>
</feature>
<organism evidence="8 9">
    <name type="scientific">Clostridium liquoris</name>
    <dbReference type="NCBI Taxonomy" id="1289519"/>
    <lineage>
        <taxon>Bacteria</taxon>
        <taxon>Bacillati</taxon>
        <taxon>Bacillota</taxon>
        <taxon>Clostridia</taxon>
        <taxon>Eubacteriales</taxon>
        <taxon>Clostridiaceae</taxon>
        <taxon>Clostridium</taxon>
    </lineage>
</organism>
<feature type="transmembrane region" description="Helical" evidence="6">
    <location>
        <begin position="175"/>
        <end position="192"/>
    </location>
</feature>
<feature type="transmembrane region" description="Helical" evidence="6">
    <location>
        <begin position="9"/>
        <end position="26"/>
    </location>
</feature>
<dbReference type="PANTHER" id="PTHR33545">
    <property type="entry name" value="UPF0750 MEMBRANE PROTEIN YITT-RELATED"/>
    <property type="match status" value="1"/>
</dbReference>
<feature type="transmembrane region" description="Helical" evidence="6">
    <location>
        <begin position="146"/>
        <end position="169"/>
    </location>
</feature>